<dbReference type="PRINTS" id="PR00509">
    <property type="entry name" value="PGMPMM"/>
</dbReference>
<dbReference type="GO" id="GO:0008966">
    <property type="term" value="F:phosphoglucosamine mutase activity"/>
    <property type="evidence" value="ECO:0007669"/>
    <property type="project" value="TreeGrafter"/>
</dbReference>
<dbReference type="InterPro" id="IPR050060">
    <property type="entry name" value="Phosphoglucosamine_mutase"/>
</dbReference>
<feature type="domain" description="Alpha-D-phosphohexomutase alpha/beta/alpha" evidence="5">
    <location>
        <begin position="103"/>
        <end position="168"/>
    </location>
</feature>
<organism evidence="6">
    <name type="scientific">marine sediment metagenome</name>
    <dbReference type="NCBI Taxonomy" id="412755"/>
    <lineage>
        <taxon>unclassified sequences</taxon>
        <taxon>metagenomes</taxon>
        <taxon>ecological metagenomes</taxon>
    </lineage>
</organism>
<dbReference type="SUPFAM" id="SSF53738">
    <property type="entry name" value="Phosphoglucomutase, first 3 domains"/>
    <property type="match status" value="2"/>
</dbReference>
<sequence>MLKSAVVAGLCDIGIDVVDLGMVTTPGIGIMVRELGCDGGVVVTASHNLAQYNGMKLLLGNGIAPPADATGQIKRYFFGKNFSLVDLSNRGKVTSNEQTDVTHINKVLAIVDKEAIAAKKFKVVLDSVNGAGGPVTKKMLSELGCEVVAINDEPTGLFAHTPEPTAENIT</sequence>
<name>X1TU15_9ZZZZ</name>
<evidence type="ECO:0000259" key="5">
    <source>
        <dbReference type="Pfam" id="PF02879"/>
    </source>
</evidence>
<evidence type="ECO:0000259" key="4">
    <source>
        <dbReference type="Pfam" id="PF02878"/>
    </source>
</evidence>
<evidence type="ECO:0008006" key="7">
    <source>
        <dbReference type="Google" id="ProtNLM"/>
    </source>
</evidence>
<proteinExistence type="inferred from homology"/>
<comment type="similarity">
    <text evidence="2">Belongs to the phosphohexose mutase family.</text>
</comment>
<evidence type="ECO:0000256" key="1">
    <source>
        <dbReference type="ARBA" id="ARBA00001946"/>
    </source>
</evidence>
<keyword evidence="3" id="KW-0597">Phosphoprotein</keyword>
<dbReference type="Gene3D" id="3.40.120.10">
    <property type="entry name" value="Alpha-D-Glucose-1,6-Bisphosphate, subunit A, domain 3"/>
    <property type="match status" value="2"/>
</dbReference>
<dbReference type="GO" id="GO:0005975">
    <property type="term" value="P:carbohydrate metabolic process"/>
    <property type="evidence" value="ECO:0007669"/>
    <property type="project" value="InterPro"/>
</dbReference>
<gene>
    <name evidence="6" type="ORF">S12H4_54253</name>
</gene>
<evidence type="ECO:0000313" key="6">
    <source>
        <dbReference type="EMBL" id="GAJ08749.1"/>
    </source>
</evidence>
<protein>
    <recommendedName>
        <fullName evidence="7">Alpha-D-phosphohexomutase alpha/beta/alpha domain-containing protein</fullName>
    </recommendedName>
</protein>
<dbReference type="AlphaFoldDB" id="X1TU15"/>
<comment type="caution">
    <text evidence="6">The sequence shown here is derived from an EMBL/GenBank/DDBJ whole genome shotgun (WGS) entry which is preliminary data.</text>
</comment>
<dbReference type="PANTHER" id="PTHR42946">
    <property type="entry name" value="PHOSPHOHEXOSE MUTASE"/>
    <property type="match status" value="1"/>
</dbReference>
<dbReference type="Pfam" id="PF02879">
    <property type="entry name" value="PGM_PMM_II"/>
    <property type="match status" value="1"/>
</dbReference>
<dbReference type="InterPro" id="IPR016055">
    <property type="entry name" value="A-D-PHexomutase_a/b/a-I/II/III"/>
</dbReference>
<accession>X1TU15</accession>
<comment type="cofactor">
    <cofactor evidence="1">
        <name>Mg(2+)</name>
        <dbReference type="ChEBI" id="CHEBI:18420"/>
    </cofactor>
</comment>
<reference evidence="6" key="1">
    <citation type="journal article" date="2014" name="Front. Microbiol.">
        <title>High frequency of phylogenetically diverse reductive dehalogenase-homologous genes in deep subseafloor sedimentary metagenomes.</title>
        <authorList>
            <person name="Kawai M."/>
            <person name="Futagami T."/>
            <person name="Toyoda A."/>
            <person name="Takaki Y."/>
            <person name="Nishi S."/>
            <person name="Hori S."/>
            <person name="Arai W."/>
            <person name="Tsubouchi T."/>
            <person name="Morono Y."/>
            <person name="Uchiyama I."/>
            <person name="Ito T."/>
            <person name="Fujiyama A."/>
            <person name="Inagaki F."/>
            <person name="Takami H."/>
        </authorList>
    </citation>
    <scope>NUCLEOTIDE SEQUENCE</scope>
    <source>
        <strain evidence="6">Expedition CK06-06</strain>
    </source>
</reference>
<feature type="non-terminal residue" evidence="6">
    <location>
        <position position="170"/>
    </location>
</feature>
<dbReference type="GO" id="GO:0004615">
    <property type="term" value="F:phosphomannomutase activity"/>
    <property type="evidence" value="ECO:0007669"/>
    <property type="project" value="TreeGrafter"/>
</dbReference>
<feature type="domain" description="Alpha-D-phosphohexomutase alpha/beta/alpha" evidence="4">
    <location>
        <begin position="1"/>
        <end position="80"/>
    </location>
</feature>
<dbReference type="InterPro" id="IPR005844">
    <property type="entry name" value="A-D-PHexomutase_a/b/a-I"/>
</dbReference>
<dbReference type="Pfam" id="PF02878">
    <property type="entry name" value="PGM_PMM_I"/>
    <property type="match status" value="1"/>
</dbReference>
<evidence type="ECO:0000256" key="2">
    <source>
        <dbReference type="ARBA" id="ARBA00010231"/>
    </source>
</evidence>
<dbReference type="GO" id="GO:0009252">
    <property type="term" value="P:peptidoglycan biosynthetic process"/>
    <property type="evidence" value="ECO:0007669"/>
    <property type="project" value="TreeGrafter"/>
</dbReference>
<dbReference type="PANTHER" id="PTHR42946:SF1">
    <property type="entry name" value="PHOSPHOGLUCOMUTASE (ALPHA-D-GLUCOSE-1,6-BISPHOSPHATE-DEPENDENT)"/>
    <property type="match status" value="1"/>
</dbReference>
<dbReference type="InterPro" id="IPR005841">
    <property type="entry name" value="Alpha-D-phosphohexomutase_SF"/>
</dbReference>
<dbReference type="GO" id="GO:0005829">
    <property type="term" value="C:cytosol"/>
    <property type="evidence" value="ECO:0007669"/>
    <property type="project" value="TreeGrafter"/>
</dbReference>
<evidence type="ECO:0000256" key="3">
    <source>
        <dbReference type="ARBA" id="ARBA00022553"/>
    </source>
</evidence>
<dbReference type="InterPro" id="IPR005845">
    <property type="entry name" value="A-D-PHexomutase_a/b/a-II"/>
</dbReference>
<dbReference type="GO" id="GO:0006048">
    <property type="term" value="P:UDP-N-acetylglucosamine biosynthetic process"/>
    <property type="evidence" value="ECO:0007669"/>
    <property type="project" value="TreeGrafter"/>
</dbReference>
<dbReference type="EMBL" id="BARW01034661">
    <property type="protein sequence ID" value="GAJ08749.1"/>
    <property type="molecule type" value="Genomic_DNA"/>
</dbReference>